<evidence type="ECO:0000313" key="2">
    <source>
        <dbReference type="Proteomes" id="UP001417504"/>
    </source>
</evidence>
<proteinExistence type="predicted"/>
<organism evidence="1 2">
    <name type="scientific">Stephania japonica</name>
    <dbReference type="NCBI Taxonomy" id="461633"/>
    <lineage>
        <taxon>Eukaryota</taxon>
        <taxon>Viridiplantae</taxon>
        <taxon>Streptophyta</taxon>
        <taxon>Embryophyta</taxon>
        <taxon>Tracheophyta</taxon>
        <taxon>Spermatophyta</taxon>
        <taxon>Magnoliopsida</taxon>
        <taxon>Ranunculales</taxon>
        <taxon>Menispermaceae</taxon>
        <taxon>Menispermoideae</taxon>
        <taxon>Cissampelideae</taxon>
        <taxon>Stephania</taxon>
    </lineage>
</organism>
<evidence type="ECO:0000313" key="1">
    <source>
        <dbReference type="EMBL" id="KAK9110066.1"/>
    </source>
</evidence>
<name>A0AAP0NMT9_9MAGN</name>
<reference evidence="1 2" key="1">
    <citation type="submission" date="2024-01" db="EMBL/GenBank/DDBJ databases">
        <title>Genome assemblies of Stephania.</title>
        <authorList>
            <person name="Yang L."/>
        </authorList>
    </citation>
    <scope>NUCLEOTIDE SEQUENCE [LARGE SCALE GENOMIC DNA]</scope>
    <source>
        <strain evidence="1">QJT</strain>
        <tissue evidence="1">Leaf</tissue>
    </source>
</reference>
<comment type="caution">
    <text evidence="1">The sequence shown here is derived from an EMBL/GenBank/DDBJ whole genome shotgun (WGS) entry which is preliminary data.</text>
</comment>
<sequence length="49" mass="5505">MLLYVPVFIAFNCRVYLFQLIAGTDIHPESTGEHVCGLLSLFHAFTNCC</sequence>
<dbReference type="EMBL" id="JBBNAE010000007">
    <property type="protein sequence ID" value="KAK9110066.1"/>
    <property type="molecule type" value="Genomic_DNA"/>
</dbReference>
<dbReference type="AlphaFoldDB" id="A0AAP0NMT9"/>
<dbReference type="Proteomes" id="UP001417504">
    <property type="component" value="Unassembled WGS sequence"/>
</dbReference>
<accession>A0AAP0NMT9</accession>
<gene>
    <name evidence="1" type="ORF">Sjap_018126</name>
</gene>
<keyword evidence="2" id="KW-1185">Reference proteome</keyword>
<protein>
    <submittedName>
        <fullName evidence="1">Uncharacterized protein</fullName>
    </submittedName>
</protein>